<evidence type="ECO:0000313" key="6">
    <source>
        <dbReference type="EMBL" id="NIZ69759.1"/>
    </source>
</evidence>
<keyword evidence="1" id="KW-0004">4Fe-4S</keyword>
<dbReference type="PROSITE" id="PS51379">
    <property type="entry name" value="4FE4S_FER_2"/>
    <property type="match status" value="1"/>
</dbReference>
<dbReference type="Gene3D" id="3.30.70.20">
    <property type="match status" value="1"/>
</dbReference>
<evidence type="ECO:0000256" key="1">
    <source>
        <dbReference type="ARBA" id="ARBA00022485"/>
    </source>
</evidence>
<dbReference type="AlphaFoldDB" id="A0A968GFU8"/>
<dbReference type="RefSeq" id="WP_167695840.1">
    <property type="nucleotide sequence ID" value="NZ_CP118181.1"/>
</dbReference>
<dbReference type="PANTHER" id="PTHR30002">
    <property type="entry name" value="EPOXYQUEUOSINE REDUCTASE"/>
    <property type="match status" value="1"/>
</dbReference>
<dbReference type="Pfam" id="PF13484">
    <property type="entry name" value="Fer4_16"/>
    <property type="match status" value="1"/>
</dbReference>
<keyword evidence="4" id="KW-0411">Iron-sulfur</keyword>
<dbReference type="GO" id="GO:0052693">
    <property type="term" value="F:epoxyqueuosine reductase activity"/>
    <property type="evidence" value="ECO:0007669"/>
    <property type="project" value="TreeGrafter"/>
</dbReference>
<evidence type="ECO:0000256" key="4">
    <source>
        <dbReference type="ARBA" id="ARBA00023014"/>
    </source>
</evidence>
<evidence type="ECO:0000259" key="5">
    <source>
        <dbReference type="PROSITE" id="PS51379"/>
    </source>
</evidence>
<keyword evidence="7" id="KW-1185">Reference proteome</keyword>
<keyword evidence="3" id="KW-0408">Iron</keyword>
<dbReference type="EMBL" id="JAATLM010000001">
    <property type="protein sequence ID" value="NIZ69759.1"/>
    <property type="molecule type" value="Genomic_DNA"/>
</dbReference>
<reference evidence="6" key="1">
    <citation type="submission" date="2020-03" db="EMBL/GenBank/DDBJ databases">
        <title>Spirochaetal bacteria isolated from arthropods constitute a novel genus Entomospira genus novum within the order Spirochaetales.</title>
        <authorList>
            <person name="Grana-Miraglia L."/>
            <person name="Sikutova S."/>
            <person name="Fingerle V."/>
            <person name="Sing A."/>
            <person name="Castillo-Ramirez S."/>
            <person name="Margos G."/>
            <person name="Rudolf I."/>
        </authorList>
    </citation>
    <scope>NUCLEOTIDE SEQUENCE</scope>
    <source>
        <strain evidence="6">BR149</strain>
    </source>
</reference>
<dbReference type="InterPro" id="IPR004453">
    <property type="entry name" value="QueG"/>
</dbReference>
<dbReference type="InterPro" id="IPR017896">
    <property type="entry name" value="4Fe4S_Fe-S-bd"/>
</dbReference>
<accession>A0A968GFU8</accession>
<dbReference type="PROSITE" id="PS00198">
    <property type="entry name" value="4FE4S_FER_1"/>
    <property type="match status" value="1"/>
</dbReference>
<evidence type="ECO:0000256" key="3">
    <source>
        <dbReference type="ARBA" id="ARBA00023004"/>
    </source>
</evidence>
<evidence type="ECO:0000313" key="7">
    <source>
        <dbReference type="Proteomes" id="UP000778951"/>
    </source>
</evidence>
<evidence type="ECO:0000256" key="2">
    <source>
        <dbReference type="ARBA" id="ARBA00022723"/>
    </source>
</evidence>
<dbReference type="SUPFAM" id="SSF54862">
    <property type="entry name" value="4Fe-4S ferredoxins"/>
    <property type="match status" value="1"/>
</dbReference>
<dbReference type="GO" id="GO:0046872">
    <property type="term" value="F:metal ion binding"/>
    <property type="evidence" value="ECO:0007669"/>
    <property type="project" value="UniProtKB-KW"/>
</dbReference>
<feature type="domain" description="4Fe-4S ferredoxin-type" evidence="5">
    <location>
        <begin position="139"/>
        <end position="168"/>
    </location>
</feature>
<gene>
    <name evidence="6" type="ORF">HCT48_05980</name>
</gene>
<comment type="caution">
    <text evidence="6">The sequence shown here is derived from an EMBL/GenBank/DDBJ whole genome shotgun (WGS) entry which is preliminary data.</text>
</comment>
<name>A0A968GFU8_9SPIO</name>
<dbReference type="GO" id="GO:0008616">
    <property type="term" value="P:tRNA queuosine(34) biosynthetic process"/>
    <property type="evidence" value="ECO:0007669"/>
    <property type="project" value="InterPro"/>
</dbReference>
<organism evidence="6 7">
    <name type="scientific">Entomospira culicis</name>
    <dbReference type="NCBI Taxonomy" id="2719989"/>
    <lineage>
        <taxon>Bacteria</taxon>
        <taxon>Pseudomonadati</taxon>
        <taxon>Spirochaetota</taxon>
        <taxon>Spirochaetia</taxon>
        <taxon>Spirochaetales</taxon>
        <taxon>Spirochaetaceae</taxon>
        <taxon>Entomospira</taxon>
    </lineage>
</organism>
<proteinExistence type="predicted"/>
<dbReference type="Proteomes" id="UP000778951">
    <property type="component" value="Unassembled WGS sequence"/>
</dbReference>
<sequence length="282" mass="31245">MHLSSDDLIAQCKALALGRGFLQAGVANQHGSSYLTLAVPYLSATQESRQVMGLFACHDNYQAAVRLAKELRKDLASLFNLPPKSFSIACNSRHLNEKKLAVDAGIGVYGKNSLVIVDGWGSFVVLLAVELPLYFLHLQPVNRVAERCLSCNLCQRACPPNALHHAYRLDRTLCLQSMASNGMLPVSDNLPVIYGCDICQNVCPYNKSALAYYKEAAAEATLEPWCDLALWERGDLADIQKAVKSSPLKFSWLDKEALMLNARVRAWSRAMRWAVQKELDSE</sequence>
<dbReference type="InterPro" id="IPR017900">
    <property type="entry name" value="4Fe4S_Fe_S_CS"/>
</dbReference>
<dbReference type="PANTHER" id="PTHR30002:SF4">
    <property type="entry name" value="EPOXYQUEUOSINE REDUCTASE"/>
    <property type="match status" value="1"/>
</dbReference>
<protein>
    <recommendedName>
        <fullName evidence="5">4Fe-4S ferredoxin-type domain-containing protein</fullName>
    </recommendedName>
</protein>
<keyword evidence="2" id="KW-0479">Metal-binding</keyword>
<dbReference type="GO" id="GO:0051539">
    <property type="term" value="F:4 iron, 4 sulfur cluster binding"/>
    <property type="evidence" value="ECO:0007669"/>
    <property type="project" value="UniProtKB-KW"/>
</dbReference>